<evidence type="ECO:0000313" key="2">
    <source>
        <dbReference type="Proteomes" id="UP001057279"/>
    </source>
</evidence>
<keyword evidence="2" id="KW-1185">Reference proteome</keyword>
<reference evidence="1" key="1">
    <citation type="submission" date="2022-03" db="EMBL/GenBank/DDBJ databases">
        <title>Genomic analyses of argali, domestic sheep and their hybrids provide insights into chromosomal evolution, heterosis and genetic basis of agronomic traits.</title>
        <authorList>
            <person name="Li M."/>
        </authorList>
    </citation>
    <scope>NUCLEOTIDE SEQUENCE</scope>
    <source>
        <strain evidence="1">F1 hybrid</strain>
    </source>
</reference>
<evidence type="ECO:0000313" key="1">
    <source>
        <dbReference type="EMBL" id="KAI4574318.1"/>
    </source>
</evidence>
<comment type="caution">
    <text evidence="1">The sequence shown here is derived from an EMBL/GenBank/DDBJ whole genome shotgun (WGS) entry which is preliminary data.</text>
</comment>
<name>A0ACB9UNQ5_9CETA</name>
<sequence length="181" mass="19300">MTPDVGTRHSVVWLLIPECHPGEAESGPNIPPAQVSPEMEASKQDECLGSIERNRGFGSGLRKTQSPEGPGFASVYPSDVSPPYHDICYTASVKTGPLRSESSTGLPTGLQSAEQHPGLPEKPDSINARRRSESCSHESPDVCVLICQSACGDPCECLPEWLGLPAATPPRVHNHTLTAHV</sequence>
<accession>A0ACB9UNQ5</accession>
<dbReference type="Proteomes" id="UP001057279">
    <property type="component" value="Linkage Group LG14"/>
</dbReference>
<protein>
    <submittedName>
        <fullName evidence="1">Uncharacterized protein</fullName>
    </submittedName>
</protein>
<dbReference type="EMBL" id="CM043039">
    <property type="protein sequence ID" value="KAI4574318.1"/>
    <property type="molecule type" value="Genomic_DNA"/>
</dbReference>
<organism evidence="1 2">
    <name type="scientific">Ovis ammon polii x Ovis aries</name>
    <dbReference type="NCBI Taxonomy" id="2918886"/>
    <lineage>
        <taxon>Eukaryota</taxon>
        <taxon>Metazoa</taxon>
        <taxon>Chordata</taxon>
        <taxon>Craniata</taxon>
        <taxon>Vertebrata</taxon>
        <taxon>Euteleostomi</taxon>
        <taxon>Mammalia</taxon>
        <taxon>Eutheria</taxon>
        <taxon>Laurasiatheria</taxon>
        <taxon>Artiodactyla</taxon>
        <taxon>Ruminantia</taxon>
        <taxon>Pecora</taxon>
        <taxon>Bovidae</taxon>
        <taxon>Caprinae</taxon>
        <taxon>Ovis</taxon>
    </lineage>
</organism>
<proteinExistence type="predicted"/>
<gene>
    <name evidence="1" type="ORF">MJG53_012494</name>
</gene>